<accession>A0ABV0BTD5</accession>
<dbReference type="Proteomes" id="UP001409291">
    <property type="component" value="Unassembled WGS sequence"/>
</dbReference>
<dbReference type="PANTHER" id="PTHR18964">
    <property type="entry name" value="ROK (REPRESSOR, ORF, KINASE) FAMILY"/>
    <property type="match status" value="1"/>
</dbReference>
<protein>
    <submittedName>
        <fullName evidence="2">ROK family protein</fullName>
    </submittedName>
</protein>
<evidence type="ECO:0000313" key="3">
    <source>
        <dbReference type="Proteomes" id="UP001409291"/>
    </source>
</evidence>
<dbReference type="Gene3D" id="3.30.420.40">
    <property type="match status" value="2"/>
</dbReference>
<comment type="similarity">
    <text evidence="1">Belongs to the ROK (NagC/XylR) family.</text>
</comment>
<dbReference type="InterPro" id="IPR036390">
    <property type="entry name" value="WH_DNA-bd_sf"/>
</dbReference>
<dbReference type="InterPro" id="IPR043129">
    <property type="entry name" value="ATPase_NBD"/>
</dbReference>
<dbReference type="SUPFAM" id="SSF46785">
    <property type="entry name" value="Winged helix' DNA-binding domain"/>
    <property type="match status" value="1"/>
</dbReference>
<dbReference type="Gene3D" id="1.10.10.10">
    <property type="entry name" value="Winged helix-like DNA-binding domain superfamily/Winged helix DNA-binding domain"/>
    <property type="match status" value="1"/>
</dbReference>
<comment type="caution">
    <text evidence="2">The sequence shown here is derived from an EMBL/GenBank/DDBJ whole genome shotgun (WGS) entry which is preliminary data.</text>
</comment>
<evidence type="ECO:0000256" key="1">
    <source>
        <dbReference type="ARBA" id="ARBA00006479"/>
    </source>
</evidence>
<dbReference type="RefSeq" id="WP_346581397.1">
    <property type="nucleotide sequence ID" value="NZ_JBDJNQ010000005.1"/>
</dbReference>
<name>A0ABV0BTD5_9SPHI</name>
<dbReference type="PANTHER" id="PTHR18964:SF149">
    <property type="entry name" value="BIFUNCTIONAL UDP-N-ACETYLGLUCOSAMINE 2-EPIMERASE_N-ACETYLMANNOSAMINE KINASE"/>
    <property type="match status" value="1"/>
</dbReference>
<organism evidence="2 3">
    <name type="scientific">Sphingobacterium kitahiroshimense</name>
    <dbReference type="NCBI Taxonomy" id="470446"/>
    <lineage>
        <taxon>Bacteria</taxon>
        <taxon>Pseudomonadati</taxon>
        <taxon>Bacteroidota</taxon>
        <taxon>Sphingobacteriia</taxon>
        <taxon>Sphingobacteriales</taxon>
        <taxon>Sphingobacteriaceae</taxon>
        <taxon>Sphingobacterium</taxon>
    </lineage>
</organism>
<dbReference type="EMBL" id="JBDJNQ010000005">
    <property type="protein sequence ID" value="MEN5378035.1"/>
    <property type="molecule type" value="Genomic_DNA"/>
</dbReference>
<reference evidence="2 3" key="1">
    <citation type="submission" date="2024-04" db="EMBL/GenBank/DDBJ databases">
        <title>WGS of bacteria from Torrens River.</title>
        <authorList>
            <person name="Wyrsch E.R."/>
            <person name="Drigo B."/>
        </authorList>
    </citation>
    <scope>NUCLEOTIDE SEQUENCE [LARGE SCALE GENOMIC DNA]</scope>
    <source>
        <strain evidence="2 3">TWI391</strain>
    </source>
</reference>
<proteinExistence type="inferred from homology"/>
<evidence type="ECO:0000313" key="2">
    <source>
        <dbReference type="EMBL" id="MEN5378035.1"/>
    </source>
</evidence>
<gene>
    <name evidence="2" type="ORF">ABE541_12270</name>
</gene>
<dbReference type="Pfam" id="PF00480">
    <property type="entry name" value="ROK"/>
    <property type="match status" value="1"/>
</dbReference>
<sequence length="392" mass="42496">MMNSQILKALYFQESQSIAQLSKTFNKSIPVITKSINSLLEMKLIEGNGFATSTGGRRAIQFKLNNSLSHYMLVIALDQYYTSIYIYNLENKIIEQITDQYNPVACESEALQNIISYADQLIIKSQIPLANFIAAGVSMPGFVNTQKGVNDSYDKKCNLHHIKKHITDHFKIPTIIENDSTCIAFAEQKFGAAQKTTNALVINLNWGVGLGMIVNGQIFKGSSGYAGEFSHIPLSHSNTLCSCGKKGCLEVEASLSAAVKDVQNALKAGEKSSLEAEQYNNLLAQGDALLENALQGDQLAIASLGKIGYMLGKGIATLIHILNPEVIIISGRGAKAGAILMPQIQTAVNEFCIPRLASTTQLKVSETNKQAQSIGTAAFIIENTLQTLITTN</sequence>
<dbReference type="InterPro" id="IPR036388">
    <property type="entry name" value="WH-like_DNA-bd_sf"/>
</dbReference>
<dbReference type="InterPro" id="IPR000600">
    <property type="entry name" value="ROK"/>
</dbReference>
<keyword evidence="3" id="KW-1185">Reference proteome</keyword>
<dbReference type="SUPFAM" id="SSF53067">
    <property type="entry name" value="Actin-like ATPase domain"/>
    <property type="match status" value="1"/>
</dbReference>